<dbReference type="Gene3D" id="2.120.10.30">
    <property type="entry name" value="TolB, C-terminal domain"/>
    <property type="match status" value="1"/>
</dbReference>
<feature type="compositionally biased region" description="Basic and acidic residues" evidence="1">
    <location>
        <begin position="387"/>
        <end position="399"/>
    </location>
</feature>
<gene>
    <name evidence="3" type="ORF">ACFP1K_31600</name>
</gene>
<feature type="domain" description="Glucose/Sorbosone dehydrogenase" evidence="2">
    <location>
        <begin position="98"/>
        <end position="390"/>
    </location>
</feature>
<feature type="region of interest" description="Disordered" evidence="1">
    <location>
        <begin position="44"/>
        <end position="80"/>
    </location>
</feature>
<dbReference type="InterPro" id="IPR011041">
    <property type="entry name" value="Quinoprot_gluc/sorb_DH_b-prop"/>
</dbReference>
<dbReference type="InterPro" id="IPR011042">
    <property type="entry name" value="6-blade_b-propeller_TolB-like"/>
</dbReference>
<dbReference type="SUPFAM" id="SSF50952">
    <property type="entry name" value="Soluble quinoprotein glucose dehydrogenase"/>
    <property type="match status" value="1"/>
</dbReference>
<comment type="caution">
    <text evidence="3">The sequence shown here is derived from an EMBL/GenBank/DDBJ whole genome shotgun (WGS) entry which is preliminary data.</text>
</comment>
<accession>A0ABW1NQZ0</accession>
<dbReference type="Pfam" id="PF07995">
    <property type="entry name" value="GSDH"/>
    <property type="match status" value="1"/>
</dbReference>
<feature type="compositionally biased region" description="Low complexity" evidence="1">
    <location>
        <begin position="55"/>
        <end position="73"/>
    </location>
</feature>
<organism evidence="3 4">
    <name type="scientific">Sphaerisporangium aureirubrum</name>
    <dbReference type="NCBI Taxonomy" id="1544736"/>
    <lineage>
        <taxon>Bacteria</taxon>
        <taxon>Bacillati</taxon>
        <taxon>Actinomycetota</taxon>
        <taxon>Actinomycetes</taxon>
        <taxon>Streptosporangiales</taxon>
        <taxon>Streptosporangiaceae</taxon>
        <taxon>Sphaerisporangium</taxon>
    </lineage>
</organism>
<dbReference type="Proteomes" id="UP001596137">
    <property type="component" value="Unassembled WGS sequence"/>
</dbReference>
<reference evidence="4" key="1">
    <citation type="journal article" date="2019" name="Int. J. Syst. Evol. Microbiol.">
        <title>The Global Catalogue of Microorganisms (GCM) 10K type strain sequencing project: providing services to taxonomists for standard genome sequencing and annotation.</title>
        <authorList>
            <consortium name="The Broad Institute Genomics Platform"/>
            <consortium name="The Broad Institute Genome Sequencing Center for Infectious Disease"/>
            <person name="Wu L."/>
            <person name="Ma J."/>
        </authorList>
    </citation>
    <scope>NUCLEOTIDE SEQUENCE [LARGE SCALE GENOMIC DNA]</scope>
    <source>
        <strain evidence="4">JCM 30346</strain>
    </source>
</reference>
<proteinExistence type="predicted"/>
<feature type="region of interest" description="Disordered" evidence="1">
    <location>
        <begin position="379"/>
        <end position="399"/>
    </location>
</feature>
<dbReference type="PANTHER" id="PTHR19328:SF13">
    <property type="entry name" value="HIPL1 PROTEIN"/>
    <property type="match status" value="1"/>
</dbReference>
<name>A0ABW1NQZ0_9ACTN</name>
<evidence type="ECO:0000313" key="4">
    <source>
        <dbReference type="Proteomes" id="UP001596137"/>
    </source>
</evidence>
<dbReference type="EMBL" id="JBHSRF010000068">
    <property type="protein sequence ID" value="MFC6085749.1"/>
    <property type="molecule type" value="Genomic_DNA"/>
</dbReference>
<keyword evidence="4" id="KW-1185">Reference proteome</keyword>
<dbReference type="InterPro" id="IPR012938">
    <property type="entry name" value="Glc/Sorbosone_DH"/>
</dbReference>
<dbReference type="PANTHER" id="PTHR19328">
    <property type="entry name" value="HEDGEHOG-INTERACTING PROTEIN"/>
    <property type="match status" value="1"/>
</dbReference>
<sequence>MNDQLSLSHRGARHPFRLGGTGRPYILTAAAVLAAVLAGGCTQGQAAPGGGGGATAKAPAASAPPEEIPSSPGKPAVPAEGVGLAVPPGKPRTLVSGLSVPWSIAFLPGGDALVTERDSARLLRVTKAGRVTTVGKIEGVSASGEGGLLGVAVSPKFNQDRYIFVYFTTETENRIVRYRYDGVLKDSTKILDGIPASGNHNGGRIAFGPDGYLYAATGDAGDDPLSQALGSLGGKILRMTVDGTPAPGNPMENVIWSYGHRNVQGLAWDDQGRMYATEFGQNTYDEINRIEKGRNYGWPAVEGTGGRDEYADPLITWTVAESSPSGMAFAGGSLWAAGLRGARLWQVPVGEDGKLGVPVARFKGVFGRLRAAETAPDGSLWVTTSNKDGRGSPHKGDDRILVIPMR</sequence>
<dbReference type="RefSeq" id="WP_380760216.1">
    <property type="nucleotide sequence ID" value="NZ_JBHSRF010000068.1"/>
</dbReference>
<evidence type="ECO:0000256" key="1">
    <source>
        <dbReference type="SAM" id="MobiDB-lite"/>
    </source>
</evidence>
<protein>
    <submittedName>
        <fullName evidence="3">PQQ-dependent sugar dehydrogenase</fullName>
    </submittedName>
</protein>
<evidence type="ECO:0000313" key="3">
    <source>
        <dbReference type="EMBL" id="MFC6085749.1"/>
    </source>
</evidence>
<evidence type="ECO:0000259" key="2">
    <source>
        <dbReference type="Pfam" id="PF07995"/>
    </source>
</evidence>